<organism evidence="1">
    <name type="scientific">Myoviridae sp. ctLEM34</name>
    <dbReference type="NCBI Taxonomy" id="2825082"/>
    <lineage>
        <taxon>Viruses</taxon>
        <taxon>Duplodnaviria</taxon>
        <taxon>Heunggongvirae</taxon>
        <taxon>Uroviricota</taxon>
        <taxon>Caudoviricetes</taxon>
    </lineage>
</organism>
<reference evidence="1" key="1">
    <citation type="journal article" date="2021" name="Proc. Natl. Acad. Sci. U.S.A.">
        <title>A Catalog of Tens of Thousands of Viruses from Human Metagenomes Reveals Hidden Associations with Chronic Diseases.</title>
        <authorList>
            <person name="Tisza M.J."/>
            <person name="Buck C.B."/>
        </authorList>
    </citation>
    <scope>NUCLEOTIDE SEQUENCE</scope>
    <source>
        <strain evidence="1">CtLEM34</strain>
    </source>
</reference>
<proteinExistence type="predicted"/>
<protein>
    <submittedName>
        <fullName evidence="1">Uncharacterized protein</fullName>
    </submittedName>
</protein>
<name>A0A8S5TR62_9CAUD</name>
<accession>A0A8S5TR62</accession>
<evidence type="ECO:0000313" key="1">
    <source>
        <dbReference type="EMBL" id="DAF84685.1"/>
    </source>
</evidence>
<dbReference type="EMBL" id="BK015907">
    <property type="protein sequence ID" value="DAF84685.1"/>
    <property type="molecule type" value="Genomic_DNA"/>
</dbReference>
<sequence>MHNRNILFIFATYSIWKCAQRYEKGVKITNF</sequence>